<dbReference type="RefSeq" id="WP_092929504.1">
    <property type="nucleotide sequence ID" value="NZ_FOMZ01000017.1"/>
</dbReference>
<protein>
    <recommendedName>
        <fullName evidence="8">Probable membrane transporter protein</fullName>
    </recommendedName>
</protein>
<feature type="transmembrane region" description="Helical" evidence="8">
    <location>
        <begin position="76"/>
        <end position="95"/>
    </location>
</feature>
<keyword evidence="5 8" id="KW-0812">Transmembrane</keyword>
<keyword evidence="4 8" id="KW-1003">Cell membrane</keyword>
<accession>A0A1I2BST2</accession>
<gene>
    <name evidence="9" type="ORF">SAMN04487819_11782</name>
</gene>
<dbReference type="InterPro" id="IPR052017">
    <property type="entry name" value="TSUP"/>
</dbReference>
<dbReference type="GO" id="GO:0005886">
    <property type="term" value="C:plasma membrane"/>
    <property type="evidence" value="ECO:0007669"/>
    <property type="project" value="UniProtKB-SubCell"/>
</dbReference>
<organism evidence="9 10">
    <name type="scientific">Actinopolyspora alba</name>
    <dbReference type="NCBI Taxonomy" id="673379"/>
    <lineage>
        <taxon>Bacteria</taxon>
        <taxon>Bacillati</taxon>
        <taxon>Actinomycetota</taxon>
        <taxon>Actinomycetes</taxon>
        <taxon>Actinopolysporales</taxon>
        <taxon>Actinopolysporaceae</taxon>
        <taxon>Actinopolyspora</taxon>
        <taxon>Actinopolyspora alba group</taxon>
    </lineage>
</organism>
<name>A0A1I2BST2_9ACTN</name>
<evidence type="ECO:0000256" key="6">
    <source>
        <dbReference type="ARBA" id="ARBA00022989"/>
    </source>
</evidence>
<dbReference type="Pfam" id="PF01925">
    <property type="entry name" value="TauE"/>
    <property type="match status" value="1"/>
</dbReference>
<evidence type="ECO:0000313" key="9">
    <source>
        <dbReference type="EMBL" id="SFE58968.1"/>
    </source>
</evidence>
<feature type="transmembrane region" description="Helical" evidence="8">
    <location>
        <begin position="185"/>
        <end position="212"/>
    </location>
</feature>
<dbReference type="InterPro" id="IPR002781">
    <property type="entry name" value="TM_pro_TauE-like"/>
</dbReference>
<dbReference type="PANTHER" id="PTHR30269:SF0">
    <property type="entry name" value="MEMBRANE TRANSPORTER PROTEIN YFCA-RELATED"/>
    <property type="match status" value="1"/>
</dbReference>
<evidence type="ECO:0000256" key="5">
    <source>
        <dbReference type="ARBA" id="ARBA00022692"/>
    </source>
</evidence>
<proteinExistence type="inferred from homology"/>
<keyword evidence="7 8" id="KW-0472">Membrane</keyword>
<evidence type="ECO:0000313" key="10">
    <source>
        <dbReference type="Proteomes" id="UP000198716"/>
    </source>
</evidence>
<evidence type="ECO:0000256" key="8">
    <source>
        <dbReference type="RuleBase" id="RU363041"/>
    </source>
</evidence>
<sequence>MLPEWLELSLLVLVGFLSGGVNAVAGGGSLLVFPALLGTGLSPLAANVTNAVAQGPGFIGAALGQRRDLVRNGSRLLPTSIAAVLGSVGGCALLLTLPGSVFDAVVPALVGLSAVLMAFQNRIRAWLGNPDQHGPDRTVLLTAGILLASVYGGYFGGARSVILVVVLVLTANAELRILNAAKNWLSLLGSLVTLVIYALLAPVDWAAVLTLIPSTLLGGYLGGKVARRLPPALLRWLVVVIAAAVAVYLAVDRG</sequence>
<comment type="subcellular location">
    <subcellularLocation>
        <location evidence="1 8">Cell membrane</location>
        <topology evidence="1 8">Multi-pass membrane protein</topology>
    </subcellularLocation>
</comment>
<evidence type="ECO:0000256" key="3">
    <source>
        <dbReference type="ARBA" id="ARBA00022448"/>
    </source>
</evidence>
<feature type="transmembrane region" description="Helical" evidence="8">
    <location>
        <begin position="232"/>
        <end position="251"/>
    </location>
</feature>
<dbReference type="Proteomes" id="UP000198716">
    <property type="component" value="Unassembled WGS sequence"/>
</dbReference>
<evidence type="ECO:0000256" key="4">
    <source>
        <dbReference type="ARBA" id="ARBA00022475"/>
    </source>
</evidence>
<keyword evidence="10" id="KW-1185">Reference proteome</keyword>
<evidence type="ECO:0000256" key="2">
    <source>
        <dbReference type="ARBA" id="ARBA00009142"/>
    </source>
</evidence>
<dbReference type="AlphaFoldDB" id="A0A1I2BST2"/>
<evidence type="ECO:0000256" key="7">
    <source>
        <dbReference type="ARBA" id="ARBA00023136"/>
    </source>
</evidence>
<dbReference type="EMBL" id="FOMZ01000017">
    <property type="protein sequence ID" value="SFE58968.1"/>
    <property type="molecule type" value="Genomic_DNA"/>
</dbReference>
<dbReference type="PANTHER" id="PTHR30269">
    <property type="entry name" value="TRANSMEMBRANE PROTEIN YFCA"/>
    <property type="match status" value="1"/>
</dbReference>
<keyword evidence="3" id="KW-0813">Transport</keyword>
<comment type="similarity">
    <text evidence="2 8">Belongs to the 4-toluene sulfonate uptake permease (TSUP) (TC 2.A.102) family.</text>
</comment>
<keyword evidence="6 8" id="KW-1133">Transmembrane helix</keyword>
<evidence type="ECO:0000256" key="1">
    <source>
        <dbReference type="ARBA" id="ARBA00004651"/>
    </source>
</evidence>
<reference evidence="10" key="1">
    <citation type="submission" date="2016-10" db="EMBL/GenBank/DDBJ databases">
        <authorList>
            <person name="Varghese N."/>
            <person name="Submissions S."/>
        </authorList>
    </citation>
    <scope>NUCLEOTIDE SEQUENCE [LARGE SCALE GENOMIC DNA]</scope>
    <source>
        <strain evidence="10">DSM 45004</strain>
    </source>
</reference>